<proteinExistence type="predicted"/>
<comment type="caution">
    <text evidence="1">The sequence shown here is derived from an EMBL/GenBank/DDBJ whole genome shotgun (WGS) entry which is preliminary data.</text>
</comment>
<dbReference type="AlphaFoldDB" id="A0A538TN81"/>
<evidence type="ECO:0008006" key="3">
    <source>
        <dbReference type="Google" id="ProtNLM"/>
    </source>
</evidence>
<name>A0A538TN81_UNCEI</name>
<dbReference type="EMBL" id="VBOY01000076">
    <property type="protein sequence ID" value="TMQ65082.1"/>
    <property type="molecule type" value="Genomic_DNA"/>
</dbReference>
<protein>
    <recommendedName>
        <fullName evidence="3">Bacterial surface antigen (D15) domain-containing protein</fullName>
    </recommendedName>
</protein>
<dbReference type="Proteomes" id="UP000316609">
    <property type="component" value="Unassembled WGS sequence"/>
</dbReference>
<evidence type="ECO:0000313" key="1">
    <source>
        <dbReference type="EMBL" id="TMQ65082.1"/>
    </source>
</evidence>
<evidence type="ECO:0000313" key="2">
    <source>
        <dbReference type="Proteomes" id="UP000316609"/>
    </source>
</evidence>
<reference evidence="1 2" key="1">
    <citation type="journal article" date="2019" name="Nat. Microbiol.">
        <title>Mediterranean grassland soil C-N compound turnover is dependent on rainfall and depth, and is mediated by genomically divergent microorganisms.</title>
        <authorList>
            <person name="Diamond S."/>
            <person name="Andeer P.F."/>
            <person name="Li Z."/>
            <person name="Crits-Christoph A."/>
            <person name="Burstein D."/>
            <person name="Anantharaman K."/>
            <person name="Lane K.R."/>
            <person name="Thomas B.C."/>
            <person name="Pan C."/>
            <person name="Northen T.R."/>
            <person name="Banfield J.F."/>
        </authorList>
    </citation>
    <scope>NUCLEOTIDE SEQUENCE [LARGE SCALE GENOMIC DNA]</scope>
    <source>
        <strain evidence="1">WS_8</strain>
    </source>
</reference>
<gene>
    <name evidence="1" type="ORF">E6K78_08350</name>
</gene>
<organism evidence="1 2">
    <name type="scientific">Eiseniibacteriota bacterium</name>
    <dbReference type="NCBI Taxonomy" id="2212470"/>
    <lineage>
        <taxon>Bacteria</taxon>
        <taxon>Candidatus Eiseniibacteriota</taxon>
    </lineage>
</organism>
<accession>A0A538TN81</accession>
<sequence length="121" mass="12583">MGRGFVLTLNYERFLTNHFGLGGGIMAIGTSDGVVGIMPLYASFLTGNTHSLYLSAGGAFLGGGGSVQDYESTWVMQGSVGYQFQSEGGFFARPLFTFNQATAGSGGGFLIWPGITIGGSF</sequence>